<dbReference type="EMBL" id="QUAJ01000009">
    <property type="protein sequence ID" value="REI41608.1"/>
    <property type="molecule type" value="Genomic_DNA"/>
</dbReference>
<gene>
    <name evidence="2" type="ORF">DYH56_06790</name>
</gene>
<evidence type="ECO:0000313" key="2">
    <source>
        <dbReference type="EMBL" id="REI41608.1"/>
    </source>
</evidence>
<dbReference type="Gene3D" id="3.90.550.10">
    <property type="entry name" value="Spore Coat Polysaccharide Biosynthesis Protein SpsA, Chain A"/>
    <property type="match status" value="1"/>
</dbReference>
<name>A0ABX9KHS9_9FUSO</name>
<sequence>MKNLEFLLKFAQVELINFLNSSEEEYMKVSIVVPIYNAEKYLEKCIGSIINQSFKDFELILVNDGSTDNSLNVCNKYKNKDSRIRVIDKENEGSILTRRRGVNLAKGKYLMFCDSDDYVEKESLKKLVDEAEKHDLDIVIGNTCKFIDRFSIIKRSSKNNIYFKENKIIVGDKIRTDIASAYLHGHPFPASLVGKLYRSELIKKSGKYLKNIEFLGEDLYLNLEVFLKAKKIKIITDNVYNYRYGGNTNGYMSYMFSDAVNGYKIQKEVIEEFYQDSREKRYGGISIMLLNYLKTCIENCFVGKLPKREIESSILKYLSDENIIEASENKGSIKYFTKEFIGAIKDKDVGFFYEKINGEYKKKFLFRKLKYIISKL</sequence>
<organism evidence="2 3">
    <name type="scientific">Psychrilyobacter piezotolerans</name>
    <dbReference type="NCBI Taxonomy" id="2293438"/>
    <lineage>
        <taxon>Bacteria</taxon>
        <taxon>Fusobacteriati</taxon>
        <taxon>Fusobacteriota</taxon>
        <taxon>Fusobacteriia</taxon>
        <taxon>Fusobacteriales</taxon>
        <taxon>Fusobacteriaceae</taxon>
        <taxon>Psychrilyobacter</taxon>
    </lineage>
</organism>
<evidence type="ECO:0000259" key="1">
    <source>
        <dbReference type="Pfam" id="PF00535"/>
    </source>
</evidence>
<dbReference type="PANTHER" id="PTHR22916">
    <property type="entry name" value="GLYCOSYLTRANSFERASE"/>
    <property type="match status" value="1"/>
</dbReference>
<dbReference type="Proteomes" id="UP000263486">
    <property type="component" value="Unassembled WGS sequence"/>
</dbReference>
<proteinExistence type="predicted"/>
<protein>
    <submittedName>
        <fullName evidence="2">Glycosyltransferase</fullName>
    </submittedName>
</protein>
<dbReference type="CDD" id="cd00761">
    <property type="entry name" value="Glyco_tranf_GTA_type"/>
    <property type="match status" value="1"/>
</dbReference>
<dbReference type="InterPro" id="IPR001173">
    <property type="entry name" value="Glyco_trans_2-like"/>
</dbReference>
<comment type="caution">
    <text evidence="2">The sequence shown here is derived from an EMBL/GenBank/DDBJ whole genome shotgun (WGS) entry which is preliminary data.</text>
</comment>
<dbReference type="SUPFAM" id="SSF53448">
    <property type="entry name" value="Nucleotide-diphospho-sugar transferases"/>
    <property type="match status" value="1"/>
</dbReference>
<dbReference type="PANTHER" id="PTHR22916:SF3">
    <property type="entry name" value="UDP-GLCNAC:BETAGAL BETA-1,3-N-ACETYLGLUCOSAMINYLTRANSFERASE-LIKE PROTEIN 1"/>
    <property type="match status" value="1"/>
</dbReference>
<feature type="domain" description="Glycosyltransferase 2-like" evidence="1">
    <location>
        <begin position="30"/>
        <end position="178"/>
    </location>
</feature>
<reference evidence="2 3" key="1">
    <citation type="submission" date="2018-08" db="EMBL/GenBank/DDBJ databases">
        <title>Draft genome sequence of Psychrilyobacter sp. strain SD5 isolated from Black Sea water.</title>
        <authorList>
            <person name="Yadav S."/>
            <person name="Villanueva L."/>
            <person name="Damste J.S.S."/>
        </authorList>
    </citation>
    <scope>NUCLEOTIDE SEQUENCE [LARGE SCALE GENOMIC DNA]</scope>
    <source>
        <strain evidence="2 3">SD5</strain>
    </source>
</reference>
<keyword evidence="3" id="KW-1185">Reference proteome</keyword>
<dbReference type="InterPro" id="IPR029044">
    <property type="entry name" value="Nucleotide-diphossugar_trans"/>
</dbReference>
<dbReference type="Pfam" id="PF00535">
    <property type="entry name" value="Glycos_transf_2"/>
    <property type="match status" value="1"/>
</dbReference>
<evidence type="ECO:0000313" key="3">
    <source>
        <dbReference type="Proteomes" id="UP000263486"/>
    </source>
</evidence>
<accession>A0ABX9KHS9</accession>